<dbReference type="RefSeq" id="XP_028879534.1">
    <property type="nucleotide sequence ID" value="XM_029029265.1"/>
</dbReference>
<name>A0A1X0NLR6_9TRYP</name>
<reference evidence="1 2" key="1">
    <citation type="submission" date="2017-03" db="EMBL/GenBank/DDBJ databases">
        <title>An alternative strategy for trypanosome survival in the mammalian bloodstream revealed through genome and transcriptome analysis of the ubiquitous bovine parasite Trypanosoma (Megatrypanum) theileri.</title>
        <authorList>
            <person name="Kelly S."/>
            <person name="Ivens A."/>
            <person name="Mott A."/>
            <person name="O'Neill E."/>
            <person name="Emms D."/>
            <person name="Macleod O."/>
            <person name="Voorheis P."/>
            <person name="Matthews J."/>
            <person name="Matthews K."/>
            <person name="Carrington M."/>
        </authorList>
    </citation>
    <scope>NUCLEOTIDE SEQUENCE [LARGE SCALE GENOMIC DNA]</scope>
    <source>
        <strain evidence="1">Edinburgh</strain>
    </source>
</reference>
<gene>
    <name evidence="1" type="ORF">TM35_000352120</name>
</gene>
<accession>A0A1X0NLR6</accession>
<evidence type="ECO:0000313" key="2">
    <source>
        <dbReference type="Proteomes" id="UP000192257"/>
    </source>
</evidence>
<dbReference type="EMBL" id="NBCO01000035">
    <property type="protein sequence ID" value="ORC85468.1"/>
    <property type="molecule type" value="Genomic_DNA"/>
</dbReference>
<proteinExistence type="predicted"/>
<dbReference type="VEuPathDB" id="TriTrypDB:TM35_000352120"/>
<organism evidence="1 2">
    <name type="scientific">Trypanosoma theileri</name>
    <dbReference type="NCBI Taxonomy" id="67003"/>
    <lineage>
        <taxon>Eukaryota</taxon>
        <taxon>Discoba</taxon>
        <taxon>Euglenozoa</taxon>
        <taxon>Kinetoplastea</taxon>
        <taxon>Metakinetoplastina</taxon>
        <taxon>Trypanosomatida</taxon>
        <taxon>Trypanosomatidae</taxon>
        <taxon>Trypanosoma</taxon>
    </lineage>
</organism>
<dbReference type="OrthoDB" id="242707at2759"/>
<dbReference type="GeneID" id="39989045"/>
<keyword evidence="2" id="KW-1185">Reference proteome</keyword>
<dbReference type="Proteomes" id="UP000192257">
    <property type="component" value="Unassembled WGS sequence"/>
</dbReference>
<protein>
    <submittedName>
        <fullName evidence="1">Putative NADH-dependent fumarate reductase</fullName>
    </submittedName>
</protein>
<comment type="caution">
    <text evidence="1">The sequence shown here is derived from an EMBL/GenBank/DDBJ whole genome shotgun (WGS) entry which is preliminary data.</text>
</comment>
<evidence type="ECO:0000313" key="1">
    <source>
        <dbReference type="EMBL" id="ORC85468.1"/>
    </source>
</evidence>
<sequence>MYPSAREVEEVVLSTLRRGDWRRAVKLLAGAVTLPCVPTTRTYAEVVAAVAKHGTWEETVRVCDRLHNSPLSARALYRTAADALLTDYSGNNNSNKAEFLLAIVLAARRRRVPLATYHLHHCSRMLQDAGNWRGALLAGSQERLVQQAPALAHPMMLAAASGRHWESGSKIMSSLLASCTAPSGTITENFIRCFTPAAPWWRALAVASVLSCSNEPGVLQVACELRNEVNRGGGQSSVNAEEKKQQILLRLVEGHLQPCDLTVEEATDVFALMGEQHWVKALDLLRQYPVLLTHTPHLRVLLPPLTLHHNNMQRQQYNWEAVWHAITHTLANAPMDEVLTTARFFFIYLHGVKEEEMKRAGRTVSMFINARRKENAESLDPTLLQEFLSEACACGCWEAALLVSKRPTAVFSELAESDRWEAALTVHAAMQPNARERVAPQLEHLFIARGLWEPALLYAQLRLPADTLTMRSLAVPLCAALGQWYRVLQMLQLCAPNPTKAEKLLKHYCILEHGENLIRIASKRNDWVGVLQAWKKVQRVSDNLKTVSTKENEKEPPQLRMSPHAVMRTAKLLLDHQRYDDCCIVVSTFTPNVSEPILLRCLRLFHYIRLSPLSYGRVLQEFREFNTPYRVVLDCYAVLALTVSKNYTGAFSILLQLVSCQNEGTRDTVVKALGEVPHIKKMLPSILCEIAKPSQASDLENVMLFLIPCVGSLEDVDLFNKPLKTFWMNENDILRNLSLRVSVELLRHMVSRDLPVPFELMQIIAAGLEHPDALPTALILYESLLRCSTVTTQESDNKTKSGTLLASEDDIEAIFKRCIQVFICKGQWSHALAAMQHCKTTDSETLFRTTVLLKEERERRERLAYRVILEATKESEERWCKIPPGQQMEDTILTLTQLHAWKNALTLFNERVEHHHSSGETRGSWGMVVGALLSCVATCGPWETALHLVKTVRQDIQLGSASIEKGLTDVLRSVKRHSGAIMCSRVLLYMVEEMGVIPTPSQYEVLLRSFLWSKLTAVERDVCGMNLRRLSHSLNEKEIVDLVAAITTSGASWKNEGDISSLGRWMSNSHHSGSSTPWMPLERPLLSDEELDQLCHLAPLIVLATSRMLESLSRQSFSGRFRPFELKLLLQHYRTEVLLWVDKIDSTELGVDTQLVKHCMENHLLHVLLVPYEREWRRLVSSKGNDTIATSSAAVESFMKKLRWEVFHGFVSHQTVSGVWDACHSSVEKLTKQRWPWLCEHELLREVQRRGGKPPLSLHTRPNASRSEIESYWATYGRLLWPGLFLSGPELCQLAVYVPLVEPLLRGAQMEEKLMELLADIHVTHFSSEAIPREEELLRQPRSLDVILIVFKLAFKTLKRLHTQLDMDARGGRHYYYFHPDTALWQRHEQKSDNMHTIKRLSRWSLALRILHHYRRSTTNALQPRTLAALVTACAADFNDDMYEFKKQQAQKKLSWWELAIRCAHSVEPTLNHSLWCHVMQLASLPQQKKDDISMIKGDYRVENIHDTSLQATMRVMLDHINRSEGNIPFDMSLLLLDQMKELLCESLSSVDKPQRDADGDDALAVWVMLQTHHCLEKMEPLHAMLLKRIVLERDSGRDII</sequence>